<dbReference type="InterPro" id="IPR029058">
    <property type="entry name" value="AB_hydrolase_fold"/>
</dbReference>
<name>A0ABP8PTQ0_9ACTN</name>
<proteinExistence type="inferred from homology"/>
<keyword evidence="7" id="KW-1185">Reference proteome</keyword>
<keyword evidence="2 3" id="KW-0378">Hydrolase</keyword>
<dbReference type="PANTHER" id="PTHR11559">
    <property type="entry name" value="CARBOXYLESTERASE"/>
    <property type="match status" value="1"/>
</dbReference>
<evidence type="ECO:0000256" key="1">
    <source>
        <dbReference type="ARBA" id="ARBA00005964"/>
    </source>
</evidence>
<dbReference type="EMBL" id="BAABHF010000017">
    <property type="protein sequence ID" value="GAA4492262.1"/>
    <property type="molecule type" value="Genomic_DNA"/>
</dbReference>
<gene>
    <name evidence="6" type="ORF">GCM10023191_027960</name>
</gene>
<evidence type="ECO:0000256" key="4">
    <source>
        <dbReference type="SAM" id="MobiDB-lite"/>
    </source>
</evidence>
<evidence type="ECO:0000259" key="5">
    <source>
        <dbReference type="Pfam" id="PF00135"/>
    </source>
</evidence>
<comment type="caution">
    <text evidence="6">The sequence shown here is derived from an EMBL/GenBank/DDBJ whole genome shotgun (WGS) entry which is preliminary data.</text>
</comment>
<dbReference type="Proteomes" id="UP001500503">
    <property type="component" value="Unassembled WGS sequence"/>
</dbReference>
<dbReference type="RefSeq" id="WP_345462772.1">
    <property type="nucleotide sequence ID" value="NZ_BAABHF010000017.1"/>
</dbReference>
<comment type="similarity">
    <text evidence="1 3">Belongs to the type-B carboxylesterase/lipase family.</text>
</comment>
<dbReference type="PROSITE" id="PS00122">
    <property type="entry name" value="CARBOXYLESTERASE_B_1"/>
    <property type="match status" value="1"/>
</dbReference>
<evidence type="ECO:0000256" key="2">
    <source>
        <dbReference type="ARBA" id="ARBA00022801"/>
    </source>
</evidence>
<evidence type="ECO:0000313" key="7">
    <source>
        <dbReference type="Proteomes" id="UP001500503"/>
    </source>
</evidence>
<dbReference type="InterPro" id="IPR050309">
    <property type="entry name" value="Type-B_Carboxylest/Lipase"/>
</dbReference>
<protein>
    <recommendedName>
        <fullName evidence="3">Carboxylic ester hydrolase</fullName>
        <ecNumber evidence="3">3.1.1.-</ecNumber>
    </recommendedName>
</protein>
<accession>A0ABP8PTQ0</accession>
<reference evidence="7" key="1">
    <citation type="journal article" date="2019" name="Int. J. Syst. Evol. Microbiol.">
        <title>The Global Catalogue of Microorganisms (GCM) 10K type strain sequencing project: providing services to taxonomists for standard genome sequencing and annotation.</title>
        <authorList>
            <consortium name="The Broad Institute Genomics Platform"/>
            <consortium name="The Broad Institute Genome Sequencing Center for Infectious Disease"/>
            <person name="Wu L."/>
            <person name="Ma J."/>
        </authorList>
    </citation>
    <scope>NUCLEOTIDE SEQUENCE [LARGE SCALE GENOMIC DNA]</scope>
    <source>
        <strain evidence="7">JCM 17933</strain>
    </source>
</reference>
<dbReference type="InterPro" id="IPR019826">
    <property type="entry name" value="Carboxylesterase_B_AS"/>
</dbReference>
<organism evidence="6 7">
    <name type="scientific">Actinoallomurus oryzae</name>
    <dbReference type="NCBI Taxonomy" id="502180"/>
    <lineage>
        <taxon>Bacteria</taxon>
        <taxon>Bacillati</taxon>
        <taxon>Actinomycetota</taxon>
        <taxon>Actinomycetes</taxon>
        <taxon>Streptosporangiales</taxon>
        <taxon>Thermomonosporaceae</taxon>
        <taxon>Actinoallomurus</taxon>
    </lineage>
</organism>
<feature type="region of interest" description="Disordered" evidence="4">
    <location>
        <begin position="83"/>
        <end position="112"/>
    </location>
</feature>
<dbReference type="Pfam" id="PF00135">
    <property type="entry name" value="COesterase"/>
    <property type="match status" value="1"/>
</dbReference>
<evidence type="ECO:0000313" key="6">
    <source>
        <dbReference type="EMBL" id="GAA4492262.1"/>
    </source>
</evidence>
<dbReference type="SUPFAM" id="SSF53474">
    <property type="entry name" value="alpha/beta-Hydrolases"/>
    <property type="match status" value="1"/>
</dbReference>
<dbReference type="Gene3D" id="3.40.50.1820">
    <property type="entry name" value="alpha/beta hydrolase"/>
    <property type="match status" value="1"/>
</dbReference>
<dbReference type="EC" id="3.1.1.-" evidence="3"/>
<sequence length="543" mass="57142">MGQRPARSTVRRIIGGTSIRMAAAAGIAGALAAGLAGPALGAQRNGDPAVVRVGDGLVRGSVGDGYRRFDGIPYAAPPVGGLRWASPQPPRRWSGVREATEPRGSCPQTAGFLGDPASADEDCLYLNVTTPANSHGKKLPVMFWIHGGGFYSGSGSLYGAQRLATEGNVVVVTLNYRLGVFGFLDHPALDGAGGESGDYGIEDQQAALRWVRRNAAAFGGDAGNVTLFGESAGGVSTCAHLASPASAGLFRRAIVQSGPCTMASEWPYPDGNWVVRPRATAEKQGEEVAARLGCEQNTVACLRGKSVAELLDASDGGQGYGPAAGGGVLPLSPKTALATGRFNRVPVIHGTTHDEHRTFVAAIETFTGHTVTDADYRQDIEDFFGKDKAAEVLKEYPAAAYESPSVALSTVWTDSAWACTALDTDRLLGARVPTYAYEFSDATAPWASDGSSPSFATGAFHASELQYLFADEQFRTPLNAGQRRLSEQMIRYWTNFAHTGDPNGGGTTAWPRFAGTNVRSLTTGGDAQADLSTEHRCGFWKSL</sequence>
<feature type="domain" description="Carboxylesterase type B" evidence="5">
    <location>
        <begin position="49"/>
        <end position="540"/>
    </location>
</feature>
<dbReference type="InterPro" id="IPR002018">
    <property type="entry name" value="CarbesteraseB"/>
</dbReference>
<evidence type="ECO:0000256" key="3">
    <source>
        <dbReference type="RuleBase" id="RU361235"/>
    </source>
</evidence>